<evidence type="ECO:0000313" key="6">
    <source>
        <dbReference type="Ensembl" id="ENSSPUP00000023676.1"/>
    </source>
</evidence>
<dbReference type="GO" id="GO:0006952">
    <property type="term" value="P:defense response"/>
    <property type="evidence" value="ECO:0007669"/>
    <property type="project" value="UniProtKB-ARBA"/>
</dbReference>
<dbReference type="InterPro" id="IPR014044">
    <property type="entry name" value="CAP_dom"/>
</dbReference>
<dbReference type="InterPro" id="IPR013871">
    <property type="entry name" value="Cysteine_rich_secretory"/>
</dbReference>
<dbReference type="Pfam" id="PF00188">
    <property type="entry name" value="CAP"/>
    <property type="match status" value="1"/>
</dbReference>
<accession>A0A8D0HL81</accession>
<keyword evidence="7" id="KW-1185">Reference proteome</keyword>
<dbReference type="PANTHER" id="PTHR10334">
    <property type="entry name" value="CYSTEINE-RICH SECRETORY PROTEIN-RELATED"/>
    <property type="match status" value="1"/>
</dbReference>
<dbReference type="InterPro" id="IPR042076">
    <property type="entry name" value="Crisp-like_dom"/>
</dbReference>
<evidence type="ECO:0000313" key="7">
    <source>
        <dbReference type="Proteomes" id="UP000694392"/>
    </source>
</evidence>
<dbReference type="PROSITE" id="PS01010">
    <property type="entry name" value="CRISP_2"/>
    <property type="match status" value="1"/>
</dbReference>
<dbReference type="PRINTS" id="PR00837">
    <property type="entry name" value="V5TPXLIKE"/>
</dbReference>
<feature type="disulfide bond" evidence="3">
    <location>
        <begin position="232"/>
        <end position="245"/>
    </location>
</feature>
<dbReference type="SUPFAM" id="SSF57546">
    <property type="entry name" value="Crisp domain-like"/>
    <property type="match status" value="1"/>
</dbReference>
<dbReference type="GO" id="GO:0005576">
    <property type="term" value="C:extracellular region"/>
    <property type="evidence" value="ECO:0007669"/>
    <property type="project" value="InterPro"/>
</dbReference>
<feature type="signal peptide" evidence="4">
    <location>
        <begin position="1"/>
        <end position="21"/>
    </location>
</feature>
<comment type="caution">
    <text evidence="3">Lacks conserved residue(s) required for the propagation of feature annotation.</text>
</comment>
<organism evidence="6 7">
    <name type="scientific">Sphenodon punctatus</name>
    <name type="common">Tuatara</name>
    <name type="synonym">Hatteria punctata</name>
    <dbReference type="NCBI Taxonomy" id="8508"/>
    <lineage>
        <taxon>Eukaryota</taxon>
        <taxon>Metazoa</taxon>
        <taxon>Chordata</taxon>
        <taxon>Craniata</taxon>
        <taxon>Vertebrata</taxon>
        <taxon>Euteleostomi</taxon>
        <taxon>Lepidosauria</taxon>
        <taxon>Sphenodontia</taxon>
        <taxon>Sphenodontidae</taxon>
        <taxon>Sphenodon</taxon>
    </lineage>
</organism>
<dbReference type="Proteomes" id="UP000694392">
    <property type="component" value="Unplaced"/>
</dbReference>
<evidence type="ECO:0000256" key="1">
    <source>
        <dbReference type="ARBA" id="ARBA00009923"/>
    </source>
</evidence>
<dbReference type="FunFam" id="1.10.10.740:FF:000001">
    <property type="entry name" value="Cysteine-rich secretory protein 2"/>
    <property type="match status" value="1"/>
</dbReference>
<dbReference type="FunFam" id="3.40.33.10:FF:000005">
    <property type="entry name" value="Cysteine-rich secretory protein 2"/>
    <property type="match status" value="1"/>
</dbReference>
<comment type="similarity">
    <text evidence="1">Belongs to the CRISP family.</text>
</comment>
<dbReference type="Gene3D" id="3.40.33.10">
    <property type="entry name" value="CAP"/>
    <property type="match status" value="1"/>
</dbReference>
<dbReference type="InterPro" id="IPR018244">
    <property type="entry name" value="Allrgn_V5/Tpx1_CS"/>
</dbReference>
<dbReference type="AlphaFoldDB" id="A0A8D0HL81"/>
<dbReference type="CDD" id="cd05383">
    <property type="entry name" value="CAP_CRISP"/>
    <property type="match status" value="1"/>
</dbReference>
<dbReference type="Gene3D" id="1.10.10.740">
    <property type="entry name" value="Crisp domain"/>
    <property type="match status" value="1"/>
</dbReference>
<evidence type="ECO:0000256" key="2">
    <source>
        <dbReference type="ARBA" id="ARBA00023157"/>
    </source>
</evidence>
<keyword evidence="2 3" id="KW-1015">Disulfide bond</keyword>
<evidence type="ECO:0000256" key="3">
    <source>
        <dbReference type="PROSITE-ProRule" id="PRU01005"/>
    </source>
</evidence>
<dbReference type="Pfam" id="PF08562">
    <property type="entry name" value="Crisp"/>
    <property type="match status" value="1"/>
</dbReference>
<sequence>VPVFLVLMFATIASLLMEAMYQDLCKLRDPHPGFAILSTHLSERQEEIVNKHNDLRRMVEPTASNMLRMKWNATAAKNAESWANDCILGHSPKTRRQIENGLQCGENLYYASVPKSWSSGIQGWFDERSDFIFGKGPDEDTAIIGHYTQVWISYEIGCAVAYCPKSALYKFFYVCHYCPAGNLLGSSFYSPYTPGNPCGDCPDACDNGLCTNPCAYEDEYMNCRKLLQTYSCQHKTLQEGCKGSCQCTNEIQ</sequence>
<protein>
    <recommendedName>
        <fullName evidence="5">ShKT domain-containing protein</fullName>
    </recommendedName>
</protein>
<evidence type="ECO:0000256" key="4">
    <source>
        <dbReference type="SAM" id="SignalP"/>
    </source>
</evidence>
<reference evidence="6" key="1">
    <citation type="submission" date="2025-08" db="UniProtKB">
        <authorList>
            <consortium name="Ensembl"/>
        </authorList>
    </citation>
    <scope>IDENTIFICATION</scope>
</reference>
<dbReference type="InterPro" id="IPR001283">
    <property type="entry name" value="CRISP-related"/>
</dbReference>
<dbReference type="GeneTree" id="ENSGT00940000162013"/>
<dbReference type="SMART" id="SM00198">
    <property type="entry name" value="SCP"/>
    <property type="match status" value="1"/>
</dbReference>
<feature type="disulfide bond" evidence="3">
    <location>
        <begin position="223"/>
        <end position="241"/>
    </location>
</feature>
<dbReference type="InterPro" id="IPR003582">
    <property type="entry name" value="ShKT_dom"/>
</dbReference>
<proteinExistence type="inferred from homology"/>
<name>A0A8D0HL81_SPHPU</name>
<evidence type="ECO:0000259" key="5">
    <source>
        <dbReference type="PROSITE" id="PS51670"/>
    </source>
</evidence>
<keyword evidence="4" id="KW-0732">Signal</keyword>
<feature type="chain" id="PRO_5034710655" description="ShKT domain-containing protein" evidence="4">
    <location>
        <begin position="22"/>
        <end position="252"/>
    </location>
</feature>
<dbReference type="InterPro" id="IPR035940">
    <property type="entry name" value="CAP_sf"/>
</dbReference>
<dbReference type="SUPFAM" id="SSF55797">
    <property type="entry name" value="PR-1-like"/>
    <property type="match status" value="1"/>
</dbReference>
<dbReference type="InterPro" id="IPR034117">
    <property type="entry name" value="SCP_CRISP"/>
</dbReference>
<dbReference type="Ensembl" id="ENSSPUT00000025258.1">
    <property type="protein sequence ID" value="ENSSPUP00000023676.1"/>
    <property type="gene ID" value="ENSSPUG00000017951.1"/>
</dbReference>
<feature type="domain" description="ShKT" evidence="5">
    <location>
        <begin position="214"/>
        <end position="247"/>
    </location>
</feature>
<dbReference type="PROSITE" id="PS51670">
    <property type="entry name" value="SHKT"/>
    <property type="match status" value="1"/>
</dbReference>
<reference evidence="6" key="2">
    <citation type="submission" date="2025-09" db="UniProtKB">
        <authorList>
            <consortium name="Ensembl"/>
        </authorList>
    </citation>
    <scope>IDENTIFICATION</scope>
</reference>